<keyword evidence="2" id="KW-1185">Reference proteome</keyword>
<comment type="caution">
    <text evidence="1">The sequence shown here is derived from an EMBL/GenBank/DDBJ whole genome shotgun (WGS) entry which is preliminary data.</text>
</comment>
<reference evidence="1 2" key="1">
    <citation type="submission" date="2019-02" db="EMBL/GenBank/DDBJ databases">
        <title>Genomic Encyclopedia of Type Strains, Phase IV (KMG-IV): sequencing the most valuable type-strain genomes for metagenomic binning, comparative biology and taxonomic classification.</title>
        <authorList>
            <person name="Goeker M."/>
        </authorList>
    </citation>
    <scope>NUCLEOTIDE SEQUENCE [LARGE SCALE GENOMIC DNA]</scope>
    <source>
        <strain evidence="1 2">DSM 18116</strain>
    </source>
</reference>
<protein>
    <submittedName>
        <fullName evidence="1">Putative metal-dependent HD superfamily phosphohydrolase</fullName>
    </submittedName>
</protein>
<dbReference type="PANTHER" id="PTHR21174:SF0">
    <property type="entry name" value="HD PHOSPHOHYDROLASE FAMILY PROTEIN-RELATED"/>
    <property type="match status" value="1"/>
</dbReference>
<dbReference type="Proteomes" id="UP000293874">
    <property type="component" value="Unassembled WGS sequence"/>
</dbReference>
<dbReference type="SUPFAM" id="SSF109604">
    <property type="entry name" value="HD-domain/PDEase-like"/>
    <property type="match status" value="1"/>
</dbReference>
<dbReference type="EMBL" id="SGXA01000001">
    <property type="protein sequence ID" value="RZS75170.1"/>
    <property type="molecule type" value="Genomic_DNA"/>
</dbReference>
<keyword evidence="1" id="KW-0378">Hydrolase</keyword>
<dbReference type="PANTHER" id="PTHR21174">
    <property type="match status" value="1"/>
</dbReference>
<dbReference type="PIRSF" id="PIRSF035170">
    <property type="entry name" value="HD_phosphohydro"/>
    <property type="match status" value="1"/>
</dbReference>
<proteinExistence type="predicted"/>
<evidence type="ECO:0000313" key="2">
    <source>
        <dbReference type="Proteomes" id="UP000293874"/>
    </source>
</evidence>
<organism evidence="1 2">
    <name type="scientific">Pseudobacter ginsenosidimutans</name>
    <dbReference type="NCBI Taxonomy" id="661488"/>
    <lineage>
        <taxon>Bacteria</taxon>
        <taxon>Pseudomonadati</taxon>
        <taxon>Bacteroidota</taxon>
        <taxon>Chitinophagia</taxon>
        <taxon>Chitinophagales</taxon>
        <taxon>Chitinophagaceae</taxon>
        <taxon>Pseudobacter</taxon>
    </lineage>
</organism>
<sequence>MAATCIAEVEKAYNGKKRYYHNAGHILWMLALSEECRPLLKAPLLVDFAIVYHDIVYNVLRKDNEARSGVIAAKRMTALGLHPYEAGLVKLYIEATQHHQIPAGLDHAEDLAFFLDFDMAILGAPWEQYEAYTIAVRKEYRIYPDLLYKPGRKKFLEQTLAAPVIFHRPEFHSRFDALARNNMEKELQYLCHK</sequence>
<evidence type="ECO:0000313" key="1">
    <source>
        <dbReference type="EMBL" id="RZS75170.1"/>
    </source>
</evidence>
<dbReference type="GO" id="GO:0016787">
    <property type="term" value="F:hydrolase activity"/>
    <property type="evidence" value="ECO:0007669"/>
    <property type="project" value="UniProtKB-KW"/>
</dbReference>
<dbReference type="InterPro" id="IPR009218">
    <property type="entry name" value="HD_phosphohydro"/>
</dbReference>
<accession>A0A4Q7N0Q6</accession>
<gene>
    <name evidence="1" type="ORF">EV199_1031</name>
</gene>
<name>A0A4Q7N0Q6_9BACT</name>
<dbReference type="AlphaFoldDB" id="A0A4Q7N0Q6"/>